<reference evidence="7 8" key="1">
    <citation type="submission" date="2018-07" db="EMBL/GenBank/DDBJ databases">
        <title>Lottiidibacillus patelloidae gen. nov., sp. nov., isolated from the intestinal tract of a marine limpet and the reclassification of B. taeanensis BH030017T, B. algicola KMM 3737T and B. hwajinpoensis SW-72T as genus Lottiidibacillus.</title>
        <authorList>
            <person name="Liu R."/>
            <person name="Huang Z."/>
        </authorList>
    </citation>
    <scope>NUCLEOTIDE SEQUENCE [LARGE SCALE GENOMIC DNA]</scope>
    <source>
        <strain evidence="7 8">BH030017</strain>
    </source>
</reference>
<evidence type="ECO:0000313" key="7">
    <source>
        <dbReference type="EMBL" id="RBW69366.1"/>
    </source>
</evidence>
<dbReference type="CDD" id="cd03224">
    <property type="entry name" value="ABC_TM1139_LivF_branched"/>
    <property type="match status" value="1"/>
</dbReference>
<dbReference type="GO" id="GO:0005524">
    <property type="term" value="F:ATP binding"/>
    <property type="evidence" value="ECO:0007669"/>
    <property type="project" value="UniProtKB-KW"/>
</dbReference>
<dbReference type="NCBIfam" id="TIGR03410">
    <property type="entry name" value="urea_trans_UrtE"/>
    <property type="match status" value="1"/>
</dbReference>
<proteinExistence type="inferred from homology"/>
<protein>
    <submittedName>
        <fullName evidence="7">Urea ABC transporter ATP-binding subunit UrtE</fullName>
    </submittedName>
</protein>
<comment type="caution">
    <text evidence="7">The sequence shown here is derived from an EMBL/GenBank/DDBJ whole genome shotgun (WGS) entry which is preliminary data.</text>
</comment>
<dbReference type="PANTHER" id="PTHR43820">
    <property type="entry name" value="HIGH-AFFINITY BRANCHED-CHAIN AMINO ACID TRANSPORT ATP-BINDING PROTEIN LIVF"/>
    <property type="match status" value="1"/>
</dbReference>
<dbReference type="GO" id="GO:0015658">
    <property type="term" value="F:branched-chain amino acid transmembrane transporter activity"/>
    <property type="evidence" value="ECO:0007669"/>
    <property type="project" value="TreeGrafter"/>
</dbReference>
<dbReference type="SUPFAM" id="SSF52540">
    <property type="entry name" value="P-loop containing nucleoside triphosphate hydrolases"/>
    <property type="match status" value="1"/>
</dbReference>
<keyword evidence="2" id="KW-0813">Transport</keyword>
<comment type="similarity">
    <text evidence="1">Belongs to the ABC transporter superfamily.</text>
</comment>
<evidence type="ECO:0000256" key="3">
    <source>
        <dbReference type="ARBA" id="ARBA00022741"/>
    </source>
</evidence>
<evidence type="ECO:0000256" key="4">
    <source>
        <dbReference type="ARBA" id="ARBA00022840"/>
    </source>
</evidence>
<evidence type="ECO:0000259" key="6">
    <source>
        <dbReference type="PROSITE" id="PS50893"/>
    </source>
</evidence>
<feature type="domain" description="ABC transporter" evidence="6">
    <location>
        <begin position="2"/>
        <end position="230"/>
    </location>
</feature>
<dbReference type="InterPro" id="IPR027417">
    <property type="entry name" value="P-loop_NTPase"/>
</dbReference>
<evidence type="ECO:0000256" key="2">
    <source>
        <dbReference type="ARBA" id="ARBA00022448"/>
    </source>
</evidence>
<dbReference type="SMART" id="SM00382">
    <property type="entry name" value="AAA"/>
    <property type="match status" value="1"/>
</dbReference>
<dbReference type="OrthoDB" id="9776369at2"/>
<dbReference type="InterPro" id="IPR003439">
    <property type="entry name" value="ABC_transporter-like_ATP-bd"/>
</dbReference>
<dbReference type="PROSITE" id="PS50893">
    <property type="entry name" value="ABC_TRANSPORTER_2"/>
    <property type="match status" value="1"/>
</dbReference>
<dbReference type="Pfam" id="PF00005">
    <property type="entry name" value="ABC_tran"/>
    <property type="match status" value="1"/>
</dbReference>
<dbReference type="InterPro" id="IPR003593">
    <property type="entry name" value="AAA+_ATPase"/>
</dbReference>
<evidence type="ECO:0000313" key="8">
    <source>
        <dbReference type="Proteomes" id="UP000253314"/>
    </source>
</evidence>
<evidence type="ECO:0000256" key="1">
    <source>
        <dbReference type="ARBA" id="ARBA00005417"/>
    </source>
</evidence>
<accession>A0A366XUM7</accession>
<dbReference type="GO" id="GO:0016887">
    <property type="term" value="F:ATP hydrolysis activity"/>
    <property type="evidence" value="ECO:0007669"/>
    <property type="project" value="InterPro"/>
</dbReference>
<keyword evidence="3" id="KW-0547">Nucleotide-binding</keyword>
<dbReference type="GO" id="GO:0015807">
    <property type="term" value="P:L-amino acid transport"/>
    <property type="evidence" value="ECO:0007669"/>
    <property type="project" value="TreeGrafter"/>
</dbReference>
<dbReference type="RefSeq" id="WP_113806338.1">
    <property type="nucleotide sequence ID" value="NZ_QOCW01000011.1"/>
</dbReference>
<dbReference type="InterPro" id="IPR052156">
    <property type="entry name" value="BCAA_Transport_ATP-bd_LivF"/>
</dbReference>
<dbReference type="InterPro" id="IPR017780">
    <property type="entry name" value="ABC_transptr_urea_ATP-bd_UrtE"/>
</dbReference>
<name>A0A366XUM7_9BACI</name>
<dbReference type="AlphaFoldDB" id="A0A366XUM7"/>
<dbReference type="EMBL" id="QOCW01000011">
    <property type="protein sequence ID" value="RBW69366.1"/>
    <property type="molecule type" value="Genomic_DNA"/>
</dbReference>
<dbReference type="Proteomes" id="UP000253314">
    <property type="component" value="Unassembled WGS sequence"/>
</dbReference>
<dbReference type="PANTHER" id="PTHR43820:SF5">
    <property type="entry name" value="HIGH-AFFINITY BRANCHED-CHAIN AMINO ACID TRANSPORT ATP-BINDING PROTEIN"/>
    <property type="match status" value="1"/>
</dbReference>
<dbReference type="Gene3D" id="3.40.50.300">
    <property type="entry name" value="P-loop containing nucleotide triphosphate hydrolases"/>
    <property type="match status" value="1"/>
</dbReference>
<keyword evidence="4 7" id="KW-0067">ATP-binding</keyword>
<gene>
    <name evidence="7" type="primary">urtE</name>
    <name evidence="7" type="ORF">DS031_12075</name>
</gene>
<keyword evidence="5" id="KW-0029">Amino-acid transport</keyword>
<sequence>MLNLQQLEVGYGESMVLRDVNLTVKSNQVVCLMGRNGVGKTTLLKAIIGILSPKSGSIHFQENDILKQRPSGRALNGISYVPQGREIFPKLTVYENLLIGLEANKKKQSISEEVYEYFPILKSFAKRNGGDLSGGQQQQLAIARALVADPSFLLLDEPTEGIQPNIVEDIQNVIRKIKENSNTSMLLVEQNLDFAKSVADYIYVMDHGQIVYESDVESVVDEEVYKYLSV</sequence>
<evidence type="ECO:0000256" key="5">
    <source>
        <dbReference type="ARBA" id="ARBA00022970"/>
    </source>
</evidence>
<organism evidence="7 8">
    <name type="scientific">Bacillus taeanensis</name>
    <dbReference type="NCBI Taxonomy" id="273032"/>
    <lineage>
        <taxon>Bacteria</taxon>
        <taxon>Bacillati</taxon>
        <taxon>Bacillota</taxon>
        <taxon>Bacilli</taxon>
        <taxon>Bacillales</taxon>
        <taxon>Bacillaceae</taxon>
        <taxon>Bacillus</taxon>
    </lineage>
</organism>
<keyword evidence="8" id="KW-1185">Reference proteome</keyword>